<proteinExistence type="predicted"/>
<evidence type="ECO:0000313" key="3">
    <source>
        <dbReference type="Proteomes" id="UP000823561"/>
    </source>
</evidence>
<name>A0AAV6G331_9TELE</name>
<evidence type="ECO:0000259" key="1">
    <source>
        <dbReference type="Pfam" id="PF00386"/>
    </source>
</evidence>
<dbReference type="Gene3D" id="2.60.120.40">
    <property type="match status" value="1"/>
</dbReference>
<dbReference type="Pfam" id="PF00386">
    <property type="entry name" value="C1q"/>
    <property type="match status" value="1"/>
</dbReference>
<gene>
    <name evidence="2" type="ORF">AALO_G00227100</name>
</gene>
<comment type="caution">
    <text evidence="2">The sequence shown here is derived from an EMBL/GenBank/DDBJ whole genome shotgun (WGS) entry which is preliminary data.</text>
</comment>
<reference evidence="2 3" key="1">
    <citation type="submission" date="2020-10" db="EMBL/GenBank/DDBJ databases">
        <title>Chromosome-scale genome assembly of the Allis shad, Alosa alosa.</title>
        <authorList>
            <person name="Margot Z."/>
            <person name="Christophe K."/>
            <person name="Cabau C."/>
            <person name="Louis A."/>
            <person name="Berthelot C."/>
            <person name="Parey E."/>
            <person name="Roest Crollius H."/>
            <person name="Montfort J."/>
            <person name="Robinson-Rechavi M."/>
            <person name="Bucao C."/>
            <person name="Bouchez O."/>
            <person name="Gislard M."/>
            <person name="Lluch J."/>
            <person name="Milhes M."/>
            <person name="Lampietro C."/>
            <person name="Lopez Roques C."/>
            <person name="Donnadieu C."/>
            <person name="Braasch I."/>
            <person name="Desvignes T."/>
            <person name="Postlethwait J."/>
            <person name="Bobe J."/>
            <person name="Guiguen Y."/>
        </authorList>
    </citation>
    <scope>NUCLEOTIDE SEQUENCE [LARGE SCALE GENOMIC DNA]</scope>
    <source>
        <strain evidence="2">M-15738</strain>
        <tissue evidence="2">Blood</tissue>
    </source>
</reference>
<dbReference type="AlphaFoldDB" id="A0AAV6G331"/>
<protein>
    <recommendedName>
        <fullName evidence="1">C1q domain-containing protein</fullName>
    </recommendedName>
</protein>
<feature type="domain" description="C1q" evidence="1">
    <location>
        <begin position="35"/>
        <end position="99"/>
    </location>
</feature>
<dbReference type="Proteomes" id="UP000823561">
    <property type="component" value="Chromosome 17"/>
</dbReference>
<dbReference type="InterPro" id="IPR001073">
    <property type="entry name" value="C1q_dom"/>
</dbReference>
<sequence length="102" mass="11402">MLAIPTTQTQGCLQLQSEEHFMVFLHAVGHVSTVGGVTVFKNREPVFNAKSHQPTYQVNPSNGTSLLLEVGDVIYVKLWANAWVYDDGHHYTTFSGHLLFPM</sequence>
<accession>A0AAV6G331</accession>
<organism evidence="2 3">
    <name type="scientific">Alosa alosa</name>
    <name type="common">allis shad</name>
    <dbReference type="NCBI Taxonomy" id="278164"/>
    <lineage>
        <taxon>Eukaryota</taxon>
        <taxon>Metazoa</taxon>
        <taxon>Chordata</taxon>
        <taxon>Craniata</taxon>
        <taxon>Vertebrata</taxon>
        <taxon>Euteleostomi</taxon>
        <taxon>Actinopterygii</taxon>
        <taxon>Neopterygii</taxon>
        <taxon>Teleostei</taxon>
        <taxon>Clupei</taxon>
        <taxon>Clupeiformes</taxon>
        <taxon>Clupeoidei</taxon>
        <taxon>Clupeidae</taxon>
        <taxon>Alosa</taxon>
    </lineage>
</organism>
<dbReference type="EMBL" id="JADWDJ010000017">
    <property type="protein sequence ID" value="KAG5267890.1"/>
    <property type="molecule type" value="Genomic_DNA"/>
</dbReference>
<dbReference type="InterPro" id="IPR008983">
    <property type="entry name" value="Tumour_necrosis_fac-like_dom"/>
</dbReference>
<dbReference type="SUPFAM" id="SSF49842">
    <property type="entry name" value="TNF-like"/>
    <property type="match status" value="1"/>
</dbReference>
<evidence type="ECO:0000313" key="2">
    <source>
        <dbReference type="EMBL" id="KAG5267890.1"/>
    </source>
</evidence>
<keyword evidence="3" id="KW-1185">Reference proteome</keyword>